<dbReference type="EnsemblMetazoa" id="PHUM374160-RA">
    <property type="protein sequence ID" value="PHUM374160-PA"/>
    <property type="gene ID" value="PHUM374160"/>
</dbReference>
<dbReference type="GeneID" id="8233665"/>
<evidence type="ECO:0000313" key="4">
    <source>
        <dbReference type="EMBL" id="AFW19650.1"/>
    </source>
</evidence>
<dbReference type="Proteomes" id="UP000009046">
    <property type="component" value="Unassembled WGS sequence"/>
</dbReference>
<dbReference type="EMBL" id="AAZO01004364">
    <property type="status" value="NOT_ANNOTATED_CDS"/>
    <property type="molecule type" value="Genomic_DNA"/>
</dbReference>
<reference evidence="6" key="4">
    <citation type="submission" date="2021-02" db="UniProtKB">
        <authorList>
            <consortium name="EnsemblMetazoa"/>
        </authorList>
    </citation>
    <scope>IDENTIFICATION</scope>
    <source>
        <strain evidence="6">USDA</strain>
    </source>
</reference>
<dbReference type="RefSeq" id="XP_002428285.1">
    <property type="nucleotide sequence ID" value="XM_002428240.1"/>
</dbReference>
<reference evidence="5" key="1">
    <citation type="submission" date="2007-04" db="EMBL/GenBank/DDBJ databases">
        <title>Annotation of Pediculus humanus corporis strain USDA.</title>
        <authorList>
            <person name="Kirkness E."/>
            <person name="Hannick L."/>
            <person name="Hass B."/>
            <person name="Bruggner R."/>
            <person name="Lawson D."/>
            <person name="Bidwell S."/>
            <person name="Joardar V."/>
            <person name="Caler E."/>
            <person name="Walenz B."/>
            <person name="Inman J."/>
            <person name="Schobel S."/>
            <person name="Galinsky K."/>
            <person name="Amedeo P."/>
            <person name="Strausberg R."/>
        </authorList>
    </citation>
    <scope>NUCLEOTIDE SEQUENCE</scope>
    <source>
        <strain evidence="5">USDA</strain>
    </source>
</reference>
<dbReference type="KEGG" id="phu:Phum_PHUM374160"/>
<comment type="similarity">
    <text evidence="2">Belongs to the NPY family.</text>
</comment>
<dbReference type="InterPro" id="IPR001955">
    <property type="entry name" value="Pancreatic_hormone-like"/>
</dbReference>
<keyword evidence="4" id="KW-0527">Neuropeptide</keyword>
<dbReference type="GO" id="GO:0007218">
    <property type="term" value="P:neuropeptide signaling pathway"/>
    <property type="evidence" value="ECO:0007669"/>
    <property type="project" value="UniProtKB-KW"/>
</dbReference>
<accession>E0VQ91</accession>
<evidence type="ECO:0000256" key="1">
    <source>
        <dbReference type="ARBA" id="ARBA00004613"/>
    </source>
</evidence>
<dbReference type="HOGENOM" id="CLU_2124021_0_0_1"/>
<dbReference type="EMBL" id="DS235405">
    <property type="protein sequence ID" value="EEB15547.1"/>
    <property type="molecule type" value="Genomic_DNA"/>
</dbReference>
<keyword evidence="7" id="KW-1185">Reference proteome</keyword>
<dbReference type="PROSITE" id="PS50276">
    <property type="entry name" value="PANCREATIC_HORMONE_2"/>
    <property type="match status" value="1"/>
</dbReference>
<organism>
    <name type="scientific">Pediculus humanus subsp. corporis</name>
    <name type="common">Body louse</name>
    <dbReference type="NCBI Taxonomy" id="121224"/>
    <lineage>
        <taxon>Eukaryota</taxon>
        <taxon>Metazoa</taxon>
        <taxon>Ecdysozoa</taxon>
        <taxon>Arthropoda</taxon>
        <taxon>Hexapoda</taxon>
        <taxon>Insecta</taxon>
        <taxon>Pterygota</taxon>
        <taxon>Neoptera</taxon>
        <taxon>Paraneoptera</taxon>
        <taxon>Psocodea</taxon>
        <taxon>Troctomorpha</taxon>
        <taxon>Phthiraptera</taxon>
        <taxon>Anoplura</taxon>
        <taxon>Pediculidae</taxon>
        <taxon>Pediculus</taxon>
    </lineage>
</organism>
<dbReference type="CTD" id="8233665"/>
<proteinExistence type="evidence at transcript level"/>
<dbReference type="InParanoid" id="E0VQ91"/>
<reference evidence="4" key="3">
    <citation type="submission" date="2012-02" db="EMBL/GenBank/DDBJ databases">
        <title>Molecular cloning of neuropeptide Y from Pediculus humanus corporis.</title>
        <authorList>
            <person name="Liu X.G."/>
            <person name="Ren Y.D."/>
            <person name="Liu X.T."/>
        </authorList>
    </citation>
    <scope>NUCLEOTIDE SEQUENCE</scope>
</reference>
<reference evidence="5" key="2">
    <citation type="submission" date="2007-04" db="EMBL/GenBank/DDBJ databases">
        <title>The genome of the human body louse.</title>
        <authorList>
            <consortium name="The Human Body Louse Genome Consortium"/>
            <person name="Kirkness E."/>
            <person name="Walenz B."/>
            <person name="Hass B."/>
            <person name="Bruggner R."/>
            <person name="Strausberg R."/>
        </authorList>
    </citation>
    <scope>NUCLEOTIDE SEQUENCE</scope>
    <source>
        <strain evidence="5">USDA</strain>
    </source>
</reference>
<dbReference type="Pfam" id="PF00159">
    <property type="entry name" value="Hormone_3"/>
    <property type="match status" value="1"/>
</dbReference>
<dbReference type="VEuPathDB" id="VectorBase:PHUM374160"/>
<sequence>MQMLPAFIFVTTFVTCIIYAGFCYGDPIRPIYERNENMLRPTRPKIFSSPNDFKSYLEDLGNFYAIAGRPRFGKRTLSPGAANYLRDDSSTYKNLPVSYTDLLQMLSSMTQNQE</sequence>
<gene>
    <name evidence="6" type="primary">8233665</name>
    <name evidence="5" type="ORF">Phum_PHUM374160</name>
</gene>
<name>E0VQ91_PEDHC</name>
<evidence type="ECO:0000256" key="3">
    <source>
        <dbReference type="ARBA" id="ARBA00022525"/>
    </source>
</evidence>
<comment type="subcellular location">
    <subcellularLocation>
        <location evidence="1">Secreted</location>
    </subcellularLocation>
</comment>
<evidence type="ECO:0000313" key="6">
    <source>
        <dbReference type="EnsemblMetazoa" id="PHUM374160-PA"/>
    </source>
</evidence>
<dbReference type="EMBL" id="JQ646096">
    <property type="protein sequence ID" value="AFW19650.1"/>
    <property type="molecule type" value="mRNA"/>
</dbReference>
<protein>
    <submittedName>
        <fullName evidence="4 6">Neuropeptide Y</fullName>
    </submittedName>
</protein>
<dbReference type="OrthoDB" id="9972427at2759"/>
<evidence type="ECO:0000256" key="2">
    <source>
        <dbReference type="ARBA" id="ARBA00010022"/>
    </source>
</evidence>
<dbReference type="GO" id="GO:0005576">
    <property type="term" value="C:extracellular region"/>
    <property type="evidence" value="ECO:0007669"/>
    <property type="project" value="UniProtKB-SubCell"/>
</dbReference>
<dbReference type="GO" id="GO:0005179">
    <property type="term" value="F:hormone activity"/>
    <property type="evidence" value="ECO:0007669"/>
    <property type="project" value="InterPro"/>
</dbReference>
<evidence type="ECO:0000313" key="5">
    <source>
        <dbReference type="EMBL" id="EEB15547.1"/>
    </source>
</evidence>
<dbReference type="AlphaFoldDB" id="E0VQ91"/>
<dbReference type="eggNOG" id="ENOG502SETE">
    <property type="taxonomic scope" value="Eukaryota"/>
</dbReference>
<evidence type="ECO:0000313" key="7">
    <source>
        <dbReference type="Proteomes" id="UP000009046"/>
    </source>
</evidence>
<keyword evidence="3" id="KW-0964">Secreted</keyword>